<proteinExistence type="predicted"/>
<comment type="caution">
    <text evidence="3">The sequence shown here is derived from an EMBL/GenBank/DDBJ whole genome shotgun (WGS) entry which is preliminary data.</text>
</comment>
<dbReference type="RefSeq" id="WP_265997565.1">
    <property type="nucleotide sequence ID" value="NZ_JAPJDN010000010.1"/>
</dbReference>
<keyword evidence="2" id="KW-1133">Transmembrane helix</keyword>
<accession>A0ABT3SFI9</accession>
<sequence length="79" mass="8125">MTAAVVHLLFVGIPLALVVILSLLIFTHKGVHPATYSLSEPWTHAPILWAAVDEVVPGGGHHGHGSAEVSVGGGASGKW</sequence>
<reference evidence="3 4" key="1">
    <citation type="submission" date="2022-11" db="EMBL/GenBank/DDBJ databases">
        <title>Mycobacterium sp. nov.</title>
        <authorList>
            <person name="Papic B."/>
            <person name="Spicic S."/>
            <person name="Duvnjak S."/>
        </authorList>
    </citation>
    <scope>NUCLEOTIDE SEQUENCE [LARGE SCALE GENOMIC DNA]</scope>
    <source>
        <strain evidence="3 4">CVI_P4</strain>
    </source>
</reference>
<evidence type="ECO:0000256" key="1">
    <source>
        <dbReference type="SAM" id="MobiDB-lite"/>
    </source>
</evidence>
<evidence type="ECO:0000313" key="3">
    <source>
        <dbReference type="EMBL" id="MCX2937903.1"/>
    </source>
</evidence>
<gene>
    <name evidence="3" type="ORF">ORI27_14440</name>
</gene>
<organism evidence="3 4">
    <name type="scientific">Mycobacterium pinniadriaticum</name>
    <dbReference type="NCBI Taxonomy" id="2994102"/>
    <lineage>
        <taxon>Bacteria</taxon>
        <taxon>Bacillati</taxon>
        <taxon>Actinomycetota</taxon>
        <taxon>Actinomycetes</taxon>
        <taxon>Mycobacteriales</taxon>
        <taxon>Mycobacteriaceae</taxon>
        <taxon>Mycobacterium</taxon>
    </lineage>
</organism>
<dbReference type="Proteomes" id="UP001300745">
    <property type="component" value="Unassembled WGS sequence"/>
</dbReference>
<feature type="transmembrane region" description="Helical" evidence="2">
    <location>
        <begin position="6"/>
        <end position="26"/>
    </location>
</feature>
<protein>
    <submittedName>
        <fullName evidence="3">Uncharacterized protein</fullName>
    </submittedName>
</protein>
<keyword evidence="2" id="KW-0472">Membrane</keyword>
<keyword evidence="4" id="KW-1185">Reference proteome</keyword>
<dbReference type="EMBL" id="JAPJDO010000010">
    <property type="protein sequence ID" value="MCX2937903.1"/>
    <property type="molecule type" value="Genomic_DNA"/>
</dbReference>
<evidence type="ECO:0000256" key="2">
    <source>
        <dbReference type="SAM" id="Phobius"/>
    </source>
</evidence>
<feature type="region of interest" description="Disordered" evidence="1">
    <location>
        <begin position="60"/>
        <end position="79"/>
    </location>
</feature>
<keyword evidence="2" id="KW-0812">Transmembrane</keyword>
<name>A0ABT3SFI9_9MYCO</name>
<evidence type="ECO:0000313" key="4">
    <source>
        <dbReference type="Proteomes" id="UP001300745"/>
    </source>
</evidence>